<feature type="transmembrane region" description="Helical" evidence="2">
    <location>
        <begin position="113"/>
        <end position="132"/>
    </location>
</feature>
<feature type="region of interest" description="Disordered" evidence="1">
    <location>
        <begin position="1"/>
        <end position="32"/>
    </location>
</feature>
<dbReference type="EMBL" id="JGYU01000011">
    <property type="protein sequence ID" value="KFI56331.1"/>
    <property type="molecule type" value="Genomic_DNA"/>
</dbReference>
<keyword evidence="2" id="KW-0812">Transmembrane</keyword>
<organism evidence="3 4">
    <name type="scientific">Bifidobacterium choerinum</name>
    <dbReference type="NCBI Taxonomy" id="35760"/>
    <lineage>
        <taxon>Bacteria</taxon>
        <taxon>Bacillati</taxon>
        <taxon>Actinomycetota</taxon>
        <taxon>Actinomycetes</taxon>
        <taxon>Bifidobacteriales</taxon>
        <taxon>Bifidobacteriaceae</taxon>
        <taxon>Bifidobacterium</taxon>
    </lineage>
</organism>
<dbReference type="STRING" id="35760.BCHO_1463"/>
<dbReference type="InterPro" id="IPR025576">
    <property type="entry name" value="YwiC"/>
</dbReference>
<dbReference type="OrthoDB" id="2380563at2"/>
<proteinExistence type="predicted"/>
<evidence type="ECO:0000256" key="1">
    <source>
        <dbReference type="SAM" id="MobiDB-lite"/>
    </source>
</evidence>
<evidence type="ECO:0000313" key="3">
    <source>
        <dbReference type="EMBL" id="KFI56331.1"/>
    </source>
</evidence>
<sequence>MPKTSHSPASVPGPPTGASPRRGRRRSLRDWTSTEPGAWSIVLFPSLAAWAATGPTWTSTWLVALWAVCYCVQFTASRWCKSRFRRRYLTPMLTYALILAAAGVPFLVLHPAILWWAPIYAVLCGVSLLASWMRRERSLWSNLAAVLASSAMAVVVAPFGSRCPAPSATDRLTWPVAPALFPGVGVEIAVSFALALFGSVLFVKTMIRERGRRGYLHASWTYHAVLVAVGFLCDVLYGVLALALFARAVALPLVARRRPVPVKAVGITESVMSLLMLVLIPLGA</sequence>
<protein>
    <submittedName>
        <fullName evidence="3">Membrane spanning protein</fullName>
    </submittedName>
</protein>
<name>A0A087AC31_9BIFI</name>
<keyword evidence="4" id="KW-1185">Reference proteome</keyword>
<keyword evidence="2" id="KW-1133">Transmembrane helix</keyword>
<dbReference type="Proteomes" id="UP000028995">
    <property type="component" value="Unassembled WGS sequence"/>
</dbReference>
<dbReference type="eggNOG" id="ENOG502ZBRV">
    <property type="taxonomic scope" value="Bacteria"/>
</dbReference>
<comment type="caution">
    <text evidence="3">The sequence shown here is derived from an EMBL/GenBank/DDBJ whole genome shotgun (WGS) entry which is preliminary data.</text>
</comment>
<reference evidence="3 4" key="1">
    <citation type="submission" date="2014-03" db="EMBL/GenBank/DDBJ databases">
        <title>Genomics of Bifidobacteria.</title>
        <authorList>
            <person name="Ventura M."/>
            <person name="Milani C."/>
            <person name="Lugli G.A."/>
        </authorList>
    </citation>
    <scope>NUCLEOTIDE SEQUENCE [LARGE SCALE GENOMIC DNA]</scope>
    <source>
        <strain evidence="3 4">LMG 10510</strain>
    </source>
</reference>
<feature type="transmembrane region" description="Helical" evidence="2">
    <location>
        <begin position="88"/>
        <end position="107"/>
    </location>
</feature>
<accession>A0A087AC31</accession>
<feature type="transmembrane region" description="Helical" evidence="2">
    <location>
        <begin position="179"/>
        <end position="203"/>
    </location>
</feature>
<gene>
    <name evidence="3" type="ORF">BCHO_1463</name>
</gene>
<feature type="transmembrane region" description="Helical" evidence="2">
    <location>
        <begin position="224"/>
        <end position="250"/>
    </location>
</feature>
<dbReference type="RefSeq" id="WP_081707957.1">
    <property type="nucleotide sequence ID" value="NZ_JGYU01000011.1"/>
</dbReference>
<dbReference type="Pfam" id="PF14256">
    <property type="entry name" value="YwiC"/>
    <property type="match status" value="1"/>
</dbReference>
<keyword evidence="2" id="KW-0472">Membrane</keyword>
<dbReference type="AlphaFoldDB" id="A0A087AC31"/>
<feature type="transmembrane region" description="Helical" evidence="2">
    <location>
        <begin position="262"/>
        <end position="282"/>
    </location>
</feature>
<feature type="transmembrane region" description="Helical" evidence="2">
    <location>
        <begin position="139"/>
        <end position="159"/>
    </location>
</feature>
<evidence type="ECO:0000256" key="2">
    <source>
        <dbReference type="SAM" id="Phobius"/>
    </source>
</evidence>
<feature type="transmembrane region" description="Helical" evidence="2">
    <location>
        <begin position="58"/>
        <end position="76"/>
    </location>
</feature>
<evidence type="ECO:0000313" key="4">
    <source>
        <dbReference type="Proteomes" id="UP000028995"/>
    </source>
</evidence>